<gene>
    <name evidence="3" type="ORF">DI640_07195</name>
</gene>
<evidence type="ECO:0000256" key="1">
    <source>
        <dbReference type="SAM" id="MobiDB-lite"/>
    </source>
</evidence>
<evidence type="ECO:0000259" key="2">
    <source>
        <dbReference type="SMART" id="SM00894"/>
    </source>
</evidence>
<dbReference type="EMBL" id="QFMX01000006">
    <property type="protein sequence ID" value="PZO74359.1"/>
    <property type="molecule type" value="Genomic_DNA"/>
</dbReference>
<dbReference type="AlphaFoldDB" id="A0A2W4Z3K0"/>
<feature type="region of interest" description="Disordered" evidence="1">
    <location>
        <begin position="64"/>
        <end position="91"/>
    </location>
</feature>
<feature type="domain" description="Excalibur calcium-binding" evidence="2">
    <location>
        <begin position="52"/>
        <end position="88"/>
    </location>
</feature>
<evidence type="ECO:0000313" key="3">
    <source>
        <dbReference type="EMBL" id="PZO74359.1"/>
    </source>
</evidence>
<protein>
    <submittedName>
        <fullName evidence="3">Calcium-binding protein</fullName>
    </submittedName>
</protein>
<reference evidence="3 4" key="1">
    <citation type="submission" date="2017-08" db="EMBL/GenBank/DDBJ databases">
        <title>Infants hospitalized years apart are colonized by the same room-sourced microbial strains.</title>
        <authorList>
            <person name="Brooks B."/>
            <person name="Olm M.R."/>
            <person name="Firek B.A."/>
            <person name="Baker R."/>
            <person name="Thomas B.C."/>
            <person name="Morowitz M.J."/>
            <person name="Banfield J.F."/>
        </authorList>
    </citation>
    <scope>NUCLEOTIDE SEQUENCE [LARGE SCALE GENOMIC DNA]</scope>
    <source>
        <strain evidence="3">S2_018_000_R3_119</strain>
    </source>
</reference>
<sequence>MPVTAPPALRRHVVAPARPVVDAEPYNVVRPAYRSSTQARQSVSAGSESSVFYSGCREVRAAGAAPLHRGQPGYRAGMDGDGDGIACENYR</sequence>
<name>A0A2W4Z3K0_9SPHN</name>
<organism evidence="3 4">
    <name type="scientific">Sphingomonas taxi</name>
    <dbReference type="NCBI Taxonomy" id="1549858"/>
    <lineage>
        <taxon>Bacteria</taxon>
        <taxon>Pseudomonadati</taxon>
        <taxon>Pseudomonadota</taxon>
        <taxon>Alphaproteobacteria</taxon>
        <taxon>Sphingomonadales</taxon>
        <taxon>Sphingomonadaceae</taxon>
        <taxon>Sphingomonas</taxon>
    </lineage>
</organism>
<dbReference type="Pfam" id="PF05901">
    <property type="entry name" value="Excalibur"/>
    <property type="match status" value="1"/>
</dbReference>
<dbReference type="SMART" id="SM00894">
    <property type="entry name" value="Excalibur"/>
    <property type="match status" value="1"/>
</dbReference>
<accession>A0A2W4Z3K0</accession>
<dbReference type="InterPro" id="IPR008613">
    <property type="entry name" value="Excalibur_Ca-bd_domain"/>
</dbReference>
<proteinExistence type="predicted"/>
<dbReference type="Proteomes" id="UP000249555">
    <property type="component" value="Unassembled WGS sequence"/>
</dbReference>
<comment type="caution">
    <text evidence="3">The sequence shown here is derived from an EMBL/GenBank/DDBJ whole genome shotgun (WGS) entry which is preliminary data.</text>
</comment>
<evidence type="ECO:0000313" key="4">
    <source>
        <dbReference type="Proteomes" id="UP000249555"/>
    </source>
</evidence>